<dbReference type="GO" id="GO:0016491">
    <property type="term" value="F:oxidoreductase activity"/>
    <property type="evidence" value="ECO:0007669"/>
    <property type="project" value="TreeGrafter"/>
</dbReference>
<gene>
    <name evidence="4" type="ORF">HLB23_27330</name>
</gene>
<sequence>MKSVLVTGAARGIGKAISLRLAETGWQVYAGVRKPADGDALVAQHPGIIPVLLDITDADQIAALDQTLPADLDAVVNNAGIVVDGPVEILSTESLRDQFEVNVIGTIAVTQAVLPRIRANKGRIVFLSSLSGRISTPGTGAYNSSKFALEGMVDALRIELRPWGIPVSMIEPGPIATDMWSDAVQMVDNTIARLTPAQSELYANHLAGMRKMAQQVQKIAAPVSTVVDEVERALTTRRPKARYVVGLSGKIQALSAGLTPTPILDAVLAMASGIKRR</sequence>
<dbReference type="Pfam" id="PF00106">
    <property type="entry name" value="adh_short"/>
    <property type="match status" value="1"/>
</dbReference>
<dbReference type="GO" id="GO:0008202">
    <property type="term" value="P:steroid metabolic process"/>
    <property type="evidence" value="ECO:0007669"/>
    <property type="project" value="TreeGrafter"/>
</dbReference>
<dbReference type="SUPFAM" id="SSF51735">
    <property type="entry name" value="NAD(P)-binding Rossmann-fold domains"/>
    <property type="match status" value="1"/>
</dbReference>
<dbReference type="AlphaFoldDB" id="A0A849C4A4"/>
<dbReference type="PRINTS" id="PR00080">
    <property type="entry name" value="SDRFAMILY"/>
</dbReference>
<dbReference type="SMART" id="SM00822">
    <property type="entry name" value="PKS_KR"/>
    <property type="match status" value="1"/>
</dbReference>
<accession>A0A849C4A4</accession>
<organism evidence="4 5">
    <name type="scientific">Nocardia uniformis</name>
    <dbReference type="NCBI Taxonomy" id="53432"/>
    <lineage>
        <taxon>Bacteria</taxon>
        <taxon>Bacillati</taxon>
        <taxon>Actinomycetota</taxon>
        <taxon>Actinomycetes</taxon>
        <taxon>Mycobacteriales</taxon>
        <taxon>Nocardiaceae</taxon>
        <taxon>Nocardia</taxon>
    </lineage>
</organism>
<dbReference type="Gene3D" id="3.40.50.720">
    <property type="entry name" value="NAD(P)-binding Rossmann-like Domain"/>
    <property type="match status" value="1"/>
</dbReference>
<dbReference type="Proteomes" id="UP000586827">
    <property type="component" value="Unassembled WGS sequence"/>
</dbReference>
<comment type="similarity">
    <text evidence="1 2">Belongs to the short-chain dehydrogenases/reductases (SDR) family.</text>
</comment>
<dbReference type="PANTHER" id="PTHR43313">
    <property type="entry name" value="SHORT-CHAIN DEHYDROGENASE/REDUCTASE FAMILY 9C"/>
    <property type="match status" value="1"/>
</dbReference>
<evidence type="ECO:0000256" key="2">
    <source>
        <dbReference type="RuleBase" id="RU000363"/>
    </source>
</evidence>
<reference evidence="4 5" key="1">
    <citation type="submission" date="2020-05" db="EMBL/GenBank/DDBJ databases">
        <title>MicrobeNet Type strains.</title>
        <authorList>
            <person name="Nicholson A.C."/>
        </authorList>
    </citation>
    <scope>NUCLEOTIDE SEQUENCE [LARGE SCALE GENOMIC DNA]</scope>
    <source>
        <strain evidence="4 5">JCM 3224</strain>
    </source>
</reference>
<proteinExistence type="inferred from homology"/>
<dbReference type="PROSITE" id="PS00061">
    <property type="entry name" value="ADH_SHORT"/>
    <property type="match status" value="1"/>
</dbReference>
<dbReference type="InterPro" id="IPR020904">
    <property type="entry name" value="Sc_DH/Rdtase_CS"/>
</dbReference>
<dbReference type="CDD" id="cd05374">
    <property type="entry name" value="17beta-HSD-like_SDR_c"/>
    <property type="match status" value="1"/>
</dbReference>
<evidence type="ECO:0000313" key="4">
    <source>
        <dbReference type="EMBL" id="NNH73524.1"/>
    </source>
</evidence>
<protein>
    <submittedName>
        <fullName evidence="4">SDR family oxidoreductase</fullName>
    </submittedName>
</protein>
<feature type="domain" description="Ketoreductase" evidence="3">
    <location>
        <begin position="2"/>
        <end position="183"/>
    </location>
</feature>
<dbReference type="RefSeq" id="WP_067517500.1">
    <property type="nucleotide sequence ID" value="NZ_JABELX010000010.1"/>
</dbReference>
<evidence type="ECO:0000256" key="1">
    <source>
        <dbReference type="ARBA" id="ARBA00006484"/>
    </source>
</evidence>
<evidence type="ECO:0000259" key="3">
    <source>
        <dbReference type="SMART" id="SM00822"/>
    </source>
</evidence>
<keyword evidence="5" id="KW-1185">Reference proteome</keyword>
<comment type="caution">
    <text evidence="4">The sequence shown here is derived from an EMBL/GenBank/DDBJ whole genome shotgun (WGS) entry which is preliminary data.</text>
</comment>
<dbReference type="InterPro" id="IPR002347">
    <property type="entry name" value="SDR_fam"/>
</dbReference>
<dbReference type="EMBL" id="JABELX010000010">
    <property type="protein sequence ID" value="NNH73524.1"/>
    <property type="molecule type" value="Genomic_DNA"/>
</dbReference>
<dbReference type="InterPro" id="IPR036291">
    <property type="entry name" value="NAD(P)-bd_dom_sf"/>
</dbReference>
<dbReference type="PANTHER" id="PTHR43313:SF1">
    <property type="entry name" value="3BETA-HYDROXYSTEROID DEHYDROGENASE DHS-16"/>
    <property type="match status" value="1"/>
</dbReference>
<evidence type="ECO:0000313" key="5">
    <source>
        <dbReference type="Proteomes" id="UP000586827"/>
    </source>
</evidence>
<dbReference type="InterPro" id="IPR057326">
    <property type="entry name" value="KR_dom"/>
</dbReference>
<name>A0A849C4A4_9NOCA</name>
<dbReference type="PRINTS" id="PR00081">
    <property type="entry name" value="GDHRDH"/>
</dbReference>